<evidence type="ECO:0000256" key="3">
    <source>
        <dbReference type="ARBA" id="ARBA00022729"/>
    </source>
</evidence>
<dbReference type="AlphaFoldDB" id="W4QKC3"/>
<accession>W4QKC3</accession>
<dbReference type="STRING" id="1236971.JCM9152_4063"/>
<feature type="chain" id="PRO_5039526892" evidence="5">
    <location>
        <begin position="24"/>
        <end position="437"/>
    </location>
</feature>
<gene>
    <name evidence="6" type="ORF">JCM9152_4063</name>
</gene>
<evidence type="ECO:0000256" key="4">
    <source>
        <dbReference type="SAM" id="MobiDB-lite"/>
    </source>
</evidence>
<dbReference type="GO" id="GO:1901982">
    <property type="term" value="F:maltose binding"/>
    <property type="evidence" value="ECO:0007669"/>
    <property type="project" value="TreeGrafter"/>
</dbReference>
<dbReference type="PANTHER" id="PTHR30061:SF50">
    <property type="entry name" value="MALTOSE_MALTODEXTRIN-BINDING PERIPLASMIC PROTEIN"/>
    <property type="match status" value="1"/>
</dbReference>
<dbReference type="Proteomes" id="UP000018895">
    <property type="component" value="Unassembled WGS sequence"/>
</dbReference>
<dbReference type="Pfam" id="PF13416">
    <property type="entry name" value="SBP_bac_8"/>
    <property type="match status" value="1"/>
</dbReference>
<evidence type="ECO:0000256" key="5">
    <source>
        <dbReference type="SAM" id="SignalP"/>
    </source>
</evidence>
<dbReference type="GO" id="GO:0015768">
    <property type="term" value="P:maltose transport"/>
    <property type="evidence" value="ECO:0007669"/>
    <property type="project" value="TreeGrafter"/>
</dbReference>
<reference evidence="6" key="1">
    <citation type="journal article" date="2014" name="Genome Announc.">
        <title>Draft Genome Sequences of Three Alkaliphilic Bacillus Strains, Bacillus wakoensis JCM 9140T, Bacillus akibai JCM 9157T, and Bacillus hemicellulosilyticus JCM 9152T.</title>
        <authorList>
            <person name="Yuki M."/>
            <person name="Oshima K."/>
            <person name="Suda W."/>
            <person name="Oshida Y."/>
            <person name="Kitamura K."/>
            <person name="Iida T."/>
            <person name="Hattori M."/>
            <person name="Ohkuma M."/>
        </authorList>
    </citation>
    <scope>NUCLEOTIDE SEQUENCE [LARGE SCALE GENOMIC DNA]</scope>
    <source>
        <strain evidence="6">JCM 9152</strain>
    </source>
</reference>
<comment type="caution">
    <text evidence="6">The sequence shown here is derived from an EMBL/GenBank/DDBJ whole genome shotgun (WGS) entry which is preliminary data.</text>
</comment>
<dbReference type="Gene3D" id="3.40.190.10">
    <property type="entry name" value="Periplasmic binding protein-like II"/>
    <property type="match status" value="2"/>
</dbReference>
<evidence type="ECO:0000313" key="7">
    <source>
        <dbReference type="Proteomes" id="UP000018895"/>
    </source>
</evidence>
<dbReference type="InterPro" id="IPR006059">
    <property type="entry name" value="SBP"/>
</dbReference>
<dbReference type="GO" id="GO:0042956">
    <property type="term" value="P:maltodextrin transmembrane transport"/>
    <property type="evidence" value="ECO:0007669"/>
    <property type="project" value="TreeGrafter"/>
</dbReference>
<keyword evidence="7" id="KW-1185">Reference proteome</keyword>
<protein>
    <submittedName>
        <fullName evidence="6">N-acetyl-D-glucosamine ABC transport system</fullName>
    </submittedName>
</protein>
<keyword evidence="2" id="KW-0813">Transport</keyword>
<dbReference type="SUPFAM" id="SSF53850">
    <property type="entry name" value="Periplasmic binding protein-like II"/>
    <property type="match status" value="1"/>
</dbReference>
<evidence type="ECO:0000313" key="6">
    <source>
        <dbReference type="EMBL" id="GAE32526.1"/>
    </source>
</evidence>
<dbReference type="RefSeq" id="WP_235715761.1">
    <property type="nucleotide sequence ID" value="NZ_BAUU01000038.1"/>
</dbReference>
<sequence length="437" mass="48178">MKTKWRNGFLFFISLVVMSVVVACGDDATTDGEENDMAEEDSNGDEMTSEEQGEVVLRVVTTMAGTDPAGEVFEELIDEFIEENDHVIIINESQSADAGTIRTKINTDFSSNNEPDIMFYFNTVDAEGIIDSGLVIDLEEEEEGINLDGYNEMLEQQRHENGHIYAAPQTGFYEALFVNTRLFEEYDVELPTTWELYEEAIEKFAATDIVPVAAPLEESYYLVEHYILAAGGMDHYRANLADQNEAWAEGLDMIAKHADMGAFPADAATIDLSMASHLFREEQAAMMFEGSWTWGGHPEEILEDLLVLPMPVYGEGGQTGDLVGGSSQGWFISTKAYEDDSVRPAVVDFFNFVTSEESILRLADATGQIPAKGQLTDLPEYIAAGHALVADASAVEMPINDRILPEAFTHIRTSVPQIVNGSKTGKEIIEEAASLEE</sequence>
<feature type="signal peptide" evidence="5">
    <location>
        <begin position="1"/>
        <end position="23"/>
    </location>
</feature>
<evidence type="ECO:0000256" key="1">
    <source>
        <dbReference type="ARBA" id="ARBA00008520"/>
    </source>
</evidence>
<dbReference type="EMBL" id="BAUU01000038">
    <property type="protein sequence ID" value="GAE32526.1"/>
    <property type="molecule type" value="Genomic_DNA"/>
</dbReference>
<evidence type="ECO:0000256" key="2">
    <source>
        <dbReference type="ARBA" id="ARBA00022448"/>
    </source>
</evidence>
<name>W4QKC3_9BACI</name>
<feature type="region of interest" description="Disordered" evidence="4">
    <location>
        <begin position="28"/>
        <end position="51"/>
    </location>
</feature>
<dbReference type="PROSITE" id="PS51257">
    <property type="entry name" value="PROKAR_LIPOPROTEIN"/>
    <property type="match status" value="1"/>
</dbReference>
<keyword evidence="3 5" id="KW-0732">Signal</keyword>
<dbReference type="GO" id="GO:0055052">
    <property type="term" value="C:ATP-binding cassette (ABC) transporter complex, substrate-binding subunit-containing"/>
    <property type="evidence" value="ECO:0007669"/>
    <property type="project" value="TreeGrafter"/>
</dbReference>
<dbReference type="PANTHER" id="PTHR30061">
    <property type="entry name" value="MALTOSE-BINDING PERIPLASMIC PROTEIN"/>
    <property type="match status" value="1"/>
</dbReference>
<organism evidence="6 7">
    <name type="scientific">Halalkalibacter hemicellulosilyticusJCM 9152</name>
    <dbReference type="NCBI Taxonomy" id="1236971"/>
    <lineage>
        <taxon>Bacteria</taxon>
        <taxon>Bacillati</taxon>
        <taxon>Bacillota</taxon>
        <taxon>Bacilli</taxon>
        <taxon>Bacillales</taxon>
        <taxon>Bacillaceae</taxon>
        <taxon>Halalkalibacter</taxon>
    </lineage>
</organism>
<comment type="similarity">
    <text evidence="1">Belongs to the bacterial solute-binding protein 1 family.</text>
</comment>
<proteinExistence type="inferred from homology"/>